<name>A0A381RV41_9ZZZZ</name>
<dbReference type="SMART" id="SM00834">
    <property type="entry name" value="CxxC_CXXC_SSSS"/>
    <property type="match status" value="1"/>
</dbReference>
<proteinExistence type="predicted"/>
<organism evidence="3">
    <name type="scientific">marine metagenome</name>
    <dbReference type="NCBI Taxonomy" id="408172"/>
    <lineage>
        <taxon>unclassified sequences</taxon>
        <taxon>metagenomes</taxon>
        <taxon>ecological metagenomes</taxon>
    </lineage>
</organism>
<evidence type="ECO:0000313" key="3">
    <source>
        <dbReference type="EMBL" id="SUZ92793.1"/>
    </source>
</evidence>
<dbReference type="Pfam" id="PF09723">
    <property type="entry name" value="Zn_ribbon_8"/>
    <property type="match status" value="1"/>
</dbReference>
<feature type="region of interest" description="Disordered" evidence="1">
    <location>
        <begin position="115"/>
        <end position="139"/>
    </location>
</feature>
<gene>
    <name evidence="3" type="ORF">METZ01_LOCUS45647</name>
</gene>
<dbReference type="EMBL" id="UINC01002090">
    <property type="protein sequence ID" value="SUZ92793.1"/>
    <property type="molecule type" value="Genomic_DNA"/>
</dbReference>
<reference evidence="3" key="1">
    <citation type="submission" date="2018-05" db="EMBL/GenBank/DDBJ databases">
        <authorList>
            <person name="Lanie J.A."/>
            <person name="Ng W.-L."/>
            <person name="Kazmierczak K.M."/>
            <person name="Andrzejewski T.M."/>
            <person name="Davidsen T.M."/>
            <person name="Wayne K.J."/>
            <person name="Tettelin H."/>
            <person name="Glass J.I."/>
            <person name="Rusch D."/>
            <person name="Podicherti R."/>
            <person name="Tsui H.-C.T."/>
            <person name="Winkler M.E."/>
        </authorList>
    </citation>
    <scope>NUCLEOTIDE SEQUENCE</scope>
</reference>
<dbReference type="InterPro" id="IPR013429">
    <property type="entry name" value="Regulatory_FmdB_Zinc_ribbon"/>
</dbReference>
<dbReference type="NCBIfam" id="TIGR02605">
    <property type="entry name" value="CxxC_CxxC_SSSS"/>
    <property type="match status" value="1"/>
</dbReference>
<protein>
    <recommendedName>
        <fullName evidence="2">Putative regulatory protein FmdB zinc ribbon domain-containing protein</fullName>
    </recommendedName>
</protein>
<accession>A0A381RV41</accession>
<evidence type="ECO:0000256" key="1">
    <source>
        <dbReference type="SAM" id="MobiDB-lite"/>
    </source>
</evidence>
<feature type="compositionally biased region" description="Basic and acidic residues" evidence="1">
    <location>
        <begin position="129"/>
        <end position="139"/>
    </location>
</feature>
<evidence type="ECO:0000259" key="2">
    <source>
        <dbReference type="SMART" id="SM00834"/>
    </source>
</evidence>
<feature type="domain" description="Putative regulatory protein FmdB zinc ribbon" evidence="2">
    <location>
        <begin position="37"/>
        <end position="78"/>
    </location>
</feature>
<dbReference type="AlphaFoldDB" id="A0A381RV41"/>
<sequence length="139" mass="15707">MFLGHLTASDRPMLKYRLNHEATTKVRSGTGTTKAVPLYEYRCNDCQQVTSVLVRTPSANKQPTCEHCQSAKMEKLISKFSFKASWGDSLNWAPSRETTSDVDESSGANIDKYMGRIKKEMGGQTTSDFNRERRDMKNS</sequence>